<reference evidence="1 2" key="1">
    <citation type="submission" date="2018-04" db="EMBL/GenBank/DDBJ databases">
        <title>Novel Campyloabacter and Helicobacter Species and Strains.</title>
        <authorList>
            <person name="Mannion A.J."/>
            <person name="Shen Z."/>
            <person name="Fox J.G."/>
        </authorList>
    </citation>
    <scope>NUCLEOTIDE SEQUENCE [LARGE SCALE GENOMIC DNA]</scope>
    <source>
        <strain evidence="1 2">ATCC 700242</strain>
    </source>
</reference>
<accession>A0A3D8IS84</accession>
<evidence type="ECO:0008006" key="3">
    <source>
        <dbReference type="Google" id="ProtNLM"/>
    </source>
</evidence>
<name>A0A3D8IS84_9HELI</name>
<organism evidence="1 2">
    <name type="scientific">Helicobacter cholecystus</name>
    <dbReference type="NCBI Taxonomy" id="45498"/>
    <lineage>
        <taxon>Bacteria</taxon>
        <taxon>Pseudomonadati</taxon>
        <taxon>Campylobacterota</taxon>
        <taxon>Epsilonproteobacteria</taxon>
        <taxon>Campylobacterales</taxon>
        <taxon>Helicobacteraceae</taxon>
        <taxon>Helicobacter</taxon>
    </lineage>
</organism>
<protein>
    <recommendedName>
        <fullName evidence="3">Alpha/beta hydrolase</fullName>
    </recommendedName>
</protein>
<gene>
    <name evidence="1" type="ORF">CQA62_06730</name>
</gene>
<keyword evidence="2" id="KW-1185">Reference proteome</keyword>
<dbReference type="AlphaFoldDB" id="A0A3D8IS84"/>
<dbReference type="EMBL" id="NXLU01000021">
    <property type="protein sequence ID" value="RDU67451.1"/>
    <property type="molecule type" value="Genomic_DNA"/>
</dbReference>
<dbReference type="Proteomes" id="UP000257067">
    <property type="component" value="Unassembled WGS sequence"/>
</dbReference>
<sequence>MPSLLLFLLLYFSSLFALPSIPSLLLNEVAQSASGEDARAYLGEWEGRGERENLTIFVHGAWSNPSTFT</sequence>
<feature type="non-terminal residue" evidence="1">
    <location>
        <position position="69"/>
    </location>
</feature>
<dbReference type="RefSeq" id="WP_147288251.1">
    <property type="nucleotide sequence ID" value="NZ_NXLU01000021.1"/>
</dbReference>
<evidence type="ECO:0000313" key="2">
    <source>
        <dbReference type="Proteomes" id="UP000257067"/>
    </source>
</evidence>
<proteinExistence type="predicted"/>
<comment type="caution">
    <text evidence="1">The sequence shown here is derived from an EMBL/GenBank/DDBJ whole genome shotgun (WGS) entry which is preliminary data.</text>
</comment>
<evidence type="ECO:0000313" key="1">
    <source>
        <dbReference type="EMBL" id="RDU67451.1"/>
    </source>
</evidence>